<comment type="caution">
    <text evidence="2">The sequence shown here is derived from an EMBL/GenBank/DDBJ whole genome shotgun (WGS) entry which is preliminary data.</text>
</comment>
<accession>A0ABU9UCE3</accession>
<keyword evidence="3" id="KW-1185">Reference proteome</keyword>
<sequence>MIDTFCSLLLGYWFMIFSISFCVIGIQKSSFMYSAIVYELIGM</sequence>
<keyword evidence="1" id="KW-1133">Transmembrane helix</keyword>
<evidence type="ECO:0000256" key="1">
    <source>
        <dbReference type="SAM" id="Phobius"/>
    </source>
</evidence>
<feature type="transmembrane region" description="Helical" evidence="1">
    <location>
        <begin position="12"/>
        <end position="38"/>
    </location>
</feature>
<evidence type="ECO:0008006" key="4">
    <source>
        <dbReference type="Google" id="ProtNLM"/>
    </source>
</evidence>
<reference evidence="2 3" key="1">
    <citation type="submission" date="2024-03" db="EMBL/GenBank/DDBJ databases">
        <title>Ignisphaera cupida sp. nov., a hyperthermophilic hydrolytic archaeon from a hot spring of Kamchatka, and proposal of Ignisphaeraceae fam. nov.</title>
        <authorList>
            <person name="Podosokorskaya O.A."/>
            <person name="Elcheninov A.G."/>
            <person name="Maltseva A.I."/>
            <person name="Zayulina K.S."/>
            <person name="Novikov A."/>
            <person name="Merkel A.Y."/>
        </authorList>
    </citation>
    <scope>NUCLEOTIDE SEQUENCE [LARGE SCALE GENOMIC DNA]</scope>
    <source>
        <strain evidence="2 3">38H-sp</strain>
    </source>
</reference>
<evidence type="ECO:0000313" key="3">
    <source>
        <dbReference type="Proteomes" id="UP001466331"/>
    </source>
</evidence>
<protein>
    <recommendedName>
        <fullName evidence="4">NADH dehydrogenase subunit 4L</fullName>
    </recommendedName>
</protein>
<name>A0ABU9UCE3_9SPIR</name>
<organism evidence="2 3">
    <name type="scientific">Rarispira pelagica</name>
    <dbReference type="NCBI Taxonomy" id="3141764"/>
    <lineage>
        <taxon>Bacteria</taxon>
        <taxon>Pseudomonadati</taxon>
        <taxon>Spirochaetota</taxon>
        <taxon>Spirochaetia</taxon>
        <taxon>Winmispirales</taxon>
        <taxon>Winmispiraceae</taxon>
        <taxon>Rarispira</taxon>
    </lineage>
</organism>
<gene>
    <name evidence="2" type="ORF">WKV44_03740</name>
</gene>
<dbReference type="Proteomes" id="UP001466331">
    <property type="component" value="Unassembled WGS sequence"/>
</dbReference>
<dbReference type="EMBL" id="JBCHKQ010000001">
    <property type="protein sequence ID" value="MEM5947650.1"/>
    <property type="molecule type" value="Genomic_DNA"/>
</dbReference>
<dbReference type="RefSeq" id="WP_420069092.1">
    <property type="nucleotide sequence ID" value="NZ_JBCHKQ010000001.1"/>
</dbReference>
<evidence type="ECO:0000313" key="2">
    <source>
        <dbReference type="EMBL" id="MEM5947650.1"/>
    </source>
</evidence>
<proteinExistence type="predicted"/>
<keyword evidence="1" id="KW-0472">Membrane</keyword>
<keyword evidence="1" id="KW-0812">Transmembrane</keyword>